<evidence type="ECO:0000256" key="2">
    <source>
        <dbReference type="SAM" id="MobiDB-lite"/>
    </source>
</evidence>
<dbReference type="InterPro" id="IPR020471">
    <property type="entry name" value="AKR"/>
</dbReference>
<dbReference type="AlphaFoldDB" id="A0A9D5JZ43"/>
<proteinExistence type="predicted"/>
<dbReference type="Pfam" id="PF00248">
    <property type="entry name" value="Aldo_ket_red"/>
    <property type="match status" value="1"/>
</dbReference>
<gene>
    <name evidence="4" type="ORF">GF339_20030</name>
</gene>
<keyword evidence="1" id="KW-0560">Oxidoreductase</keyword>
<dbReference type="InterPro" id="IPR036812">
    <property type="entry name" value="NAD(P)_OxRdtase_dom_sf"/>
</dbReference>
<dbReference type="PANTHER" id="PTHR43364">
    <property type="entry name" value="NADH-SPECIFIC METHYLGLYOXAL REDUCTASE-RELATED"/>
    <property type="match status" value="1"/>
</dbReference>
<evidence type="ECO:0000256" key="1">
    <source>
        <dbReference type="ARBA" id="ARBA00023002"/>
    </source>
</evidence>
<dbReference type="Gene3D" id="3.20.20.100">
    <property type="entry name" value="NADP-dependent oxidoreductase domain"/>
    <property type="match status" value="1"/>
</dbReference>
<dbReference type="InterPro" id="IPR050523">
    <property type="entry name" value="AKR_Detox_Biosynth"/>
</dbReference>
<dbReference type="GO" id="GO:0005829">
    <property type="term" value="C:cytosol"/>
    <property type="evidence" value="ECO:0007669"/>
    <property type="project" value="TreeGrafter"/>
</dbReference>
<reference evidence="4" key="1">
    <citation type="submission" date="2019-11" db="EMBL/GenBank/DDBJ databases">
        <title>Microbial mats filling the niche in hypersaline microbial mats.</title>
        <authorList>
            <person name="Wong H.L."/>
            <person name="Macleod F.I."/>
            <person name="White R.A. III"/>
            <person name="Burns B.P."/>
        </authorList>
    </citation>
    <scope>NUCLEOTIDE SEQUENCE</scope>
    <source>
        <strain evidence="4">Rbin_158</strain>
    </source>
</reference>
<name>A0A9D5JZ43_9BACT</name>
<dbReference type="SUPFAM" id="SSF51430">
    <property type="entry name" value="NAD(P)-linked oxidoreductase"/>
    <property type="match status" value="1"/>
</dbReference>
<evidence type="ECO:0000259" key="3">
    <source>
        <dbReference type="Pfam" id="PF00248"/>
    </source>
</evidence>
<organism evidence="4 5">
    <name type="scientific">candidate division KSB3 bacterium</name>
    <dbReference type="NCBI Taxonomy" id="2044937"/>
    <lineage>
        <taxon>Bacteria</taxon>
        <taxon>candidate division KSB3</taxon>
    </lineage>
</organism>
<dbReference type="PRINTS" id="PR00069">
    <property type="entry name" value="ALDKETRDTASE"/>
</dbReference>
<protein>
    <recommendedName>
        <fullName evidence="3">NADP-dependent oxidoreductase domain-containing protein</fullName>
    </recommendedName>
</protein>
<dbReference type="Proteomes" id="UP000649604">
    <property type="component" value="Unassembled WGS sequence"/>
</dbReference>
<feature type="domain" description="NADP-dependent oxidoreductase" evidence="3">
    <location>
        <begin position="16"/>
        <end position="326"/>
    </location>
</feature>
<dbReference type="InterPro" id="IPR023210">
    <property type="entry name" value="NADP_OxRdtase_dom"/>
</dbReference>
<feature type="region of interest" description="Disordered" evidence="2">
    <location>
        <begin position="328"/>
        <end position="350"/>
    </location>
</feature>
<dbReference type="PANTHER" id="PTHR43364:SF4">
    <property type="entry name" value="NAD(P)-LINKED OXIDOREDUCTASE SUPERFAMILY PROTEIN"/>
    <property type="match status" value="1"/>
</dbReference>
<sequence>MEHRTCGKSEVALSALGLGCWEFGGGEYWGESDQKNVTRVVHRAVELGINYFDTAEVYNEGRSEEFLGVALKGIPRDQVVVGTKIPPSHLYPKVLREHCEASLKRLDMDYVDLYMIHWPLHPSSLQFFTKDEAVIKNPPTLDAAVETMLQLQQEGKIRHLALSNFGVTKFEEIRQYGGEYIANQLGYNLLTRAAEMEIFPYCQQHGVGVVAYMVLMQGILADRFATFEDIPELYKRTRQFNCKRTERCRHGEEGAEEELKQALDDIRQIAKECNLTMADVALKWTIAHPAMTCALVGTQNVNRLEADAAAVEEPLPPDIVDRLNRVTDPLKQKMGPSLDLFESAENDRTR</sequence>
<accession>A0A9D5JZ43</accession>
<dbReference type="CDD" id="cd19085">
    <property type="entry name" value="AKR_AKR11B3"/>
    <property type="match status" value="1"/>
</dbReference>
<comment type="caution">
    <text evidence="4">The sequence shown here is derived from an EMBL/GenBank/DDBJ whole genome shotgun (WGS) entry which is preliminary data.</text>
</comment>
<dbReference type="GO" id="GO:0016491">
    <property type="term" value="F:oxidoreductase activity"/>
    <property type="evidence" value="ECO:0007669"/>
    <property type="project" value="UniProtKB-KW"/>
</dbReference>
<dbReference type="EMBL" id="WJJP01000653">
    <property type="protein sequence ID" value="MBD3326884.1"/>
    <property type="molecule type" value="Genomic_DNA"/>
</dbReference>
<evidence type="ECO:0000313" key="5">
    <source>
        <dbReference type="Proteomes" id="UP000649604"/>
    </source>
</evidence>
<evidence type="ECO:0000313" key="4">
    <source>
        <dbReference type="EMBL" id="MBD3326884.1"/>
    </source>
</evidence>